<sequence length="77" mass="8909">MWIPASLYEKLPHIYLAISLLTFMNLGLKGLGGFCAMLLALAALRIYTWRRNYRQDSRQAPSRFSRYDEDVTRPASL</sequence>
<evidence type="ECO:0000256" key="2">
    <source>
        <dbReference type="SAM" id="Phobius"/>
    </source>
</evidence>
<feature type="transmembrane region" description="Helical" evidence="2">
    <location>
        <begin position="14"/>
        <end position="44"/>
    </location>
</feature>
<feature type="region of interest" description="Disordered" evidence="1">
    <location>
        <begin position="55"/>
        <end position="77"/>
    </location>
</feature>
<dbReference type="RefSeq" id="WP_133701932.1">
    <property type="nucleotide sequence ID" value="NZ_SNXS01000004.1"/>
</dbReference>
<dbReference type="AlphaFoldDB" id="A0A4V3CT76"/>
<evidence type="ECO:0000313" key="4">
    <source>
        <dbReference type="Proteomes" id="UP000295361"/>
    </source>
</evidence>
<dbReference type="Proteomes" id="UP000295361">
    <property type="component" value="Unassembled WGS sequence"/>
</dbReference>
<gene>
    <name evidence="3" type="ORF">DES47_104382</name>
</gene>
<organism evidence="3 4">
    <name type="scientific">Roseateles toxinivorans</name>
    <dbReference type="NCBI Taxonomy" id="270368"/>
    <lineage>
        <taxon>Bacteria</taxon>
        <taxon>Pseudomonadati</taxon>
        <taxon>Pseudomonadota</taxon>
        <taxon>Betaproteobacteria</taxon>
        <taxon>Burkholderiales</taxon>
        <taxon>Sphaerotilaceae</taxon>
        <taxon>Roseateles</taxon>
    </lineage>
</organism>
<keyword evidence="4" id="KW-1185">Reference proteome</keyword>
<comment type="caution">
    <text evidence="3">The sequence shown here is derived from an EMBL/GenBank/DDBJ whole genome shotgun (WGS) entry which is preliminary data.</text>
</comment>
<keyword evidence="2" id="KW-1133">Transmembrane helix</keyword>
<dbReference type="InParanoid" id="A0A4V3CT76"/>
<evidence type="ECO:0000256" key="1">
    <source>
        <dbReference type="SAM" id="MobiDB-lite"/>
    </source>
</evidence>
<evidence type="ECO:0000313" key="3">
    <source>
        <dbReference type="EMBL" id="TDP64094.1"/>
    </source>
</evidence>
<name>A0A4V3CT76_9BURK</name>
<dbReference type="EMBL" id="SNXS01000004">
    <property type="protein sequence ID" value="TDP64094.1"/>
    <property type="molecule type" value="Genomic_DNA"/>
</dbReference>
<proteinExistence type="predicted"/>
<protein>
    <submittedName>
        <fullName evidence="3">Uncharacterized protein</fullName>
    </submittedName>
</protein>
<keyword evidence="2" id="KW-0472">Membrane</keyword>
<accession>A0A4V3CT76</accession>
<feature type="compositionally biased region" description="Basic and acidic residues" evidence="1">
    <location>
        <begin position="65"/>
        <end position="77"/>
    </location>
</feature>
<reference evidence="3 4" key="1">
    <citation type="submission" date="2019-03" db="EMBL/GenBank/DDBJ databases">
        <title>Genomic Encyclopedia of Type Strains, Phase IV (KMG-IV): sequencing the most valuable type-strain genomes for metagenomic binning, comparative biology and taxonomic classification.</title>
        <authorList>
            <person name="Goeker M."/>
        </authorList>
    </citation>
    <scope>NUCLEOTIDE SEQUENCE [LARGE SCALE GENOMIC DNA]</scope>
    <source>
        <strain evidence="3 4">DSM 16998</strain>
    </source>
</reference>
<keyword evidence="2" id="KW-0812">Transmembrane</keyword>